<protein>
    <submittedName>
        <fullName evidence="4">Alpha/beta hydrolase</fullName>
    </submittedName>
</protein>
<dbReference type="SUPFAM" id="SSF53474">
    <property type="entry name" value="alpha/beta-Hydrolases"/>
    <property type="match status" value="1"/>
</dbReference>
<name>A0A6G4AAP3_9ACTN</name>
<sequence>MPRDRTSVASTSVSEQRQEYEQMLTSFPVPADVNIVDGELGGVAVVEIDIRTSAGDERSSDVLLFLHGGGYVLGSGRAYARFAAEVARVSDTRVISVDYRRAPEDPHPAALEDALAVYQALLESGLAPKRIAVVGDSAGGGLALATLIAAKRHGLPMPASAAVFSPWTDLALSGESLRTKADVDLTFGDSVDTLLANLARAYTSTQDATDPLISPVYADLSGLPPLLIQVGSHEVLLDDATRLASRAAAADVPVTLDVTAKAGHIFQLSPCLRETREALTRTGHFLRRQFGG</sequence>
<dbReference type="Pfam" id="PF07859">
    <property type="entry name" value="Abhydrolase_3"/>
    <property type="match status" value="1"/>
</dbReference>
<dbReference type="Proteomes" id="UP000476310">
    <property type="component" value="Unassembled WGS sequence"/>
</dbReference>
<dbReference type="InterPro" id="IPR050300">
    <property type="entry name" value="GDXG_lipolytic_enzyme"/>
</dbReference>
<evidence type="ECO:0000256" key="1">
    <source>
        <dbReference type="ARBA" id="ARBA00010515"/>
    </source>
</evidence>
<evidence type="ECO:0000313" key="4">
    <source>
        <dbReference type="EMBL" id="NEW69914.1"/>
    </source>
</evidence>
<gene>
    <name evidence="4" type="ORF">G4H13_05685</name>
</gene>
<evidence type="ECO:0000259" key="3">
    <source>
        <dbReference type="Pfam" id="PF07859"/>
    </source>
</evidence>
<feature type="domain" description="Alpha/beta hydrolase fold-3" evidence="3">
    <location>
        <begin position="63"/>
        <end position="267"/>
    </location>
</feature>
<dbReference type="InterPro" id="IPR013094">
    <property type="entry name" value="AB_hydrolase_3"/>
</dbReference>
<comment type="caution">
    <text evidence="4">The sequence shown here is derived from an EMBL/GenBank/DDBJ whole genome shotgun (WGS) entry which is preliminary data.</text>
</comment>
<proteinExistence type="inferred from homology"/>
<dbReference type="EMBL" id="JAAIKT010000004">
    <property type="protein sequence ID" value="NEW69914.1"/>
    <property type="molecule type" value="Genomic_DNA"/>
</dbReference>
<dbReference type="InterPro" id="IPR029058">
    <property type="entry name" value="AB_hydrolase_fold"/>
</dbReference>
<reference evidence="4" key="1">
    <citation type="submission" date="2020-02" db="EMBL/GenBank/DDBJ databases">
        <title>A new Streptomyces sp. for controlling soil-borne diseases.</title>
        <authorList>
            <person name="Li X."/>
            <person name="Tian Y."/>
            <person name="Gao K."/>
        </authorList>
    </citation>
    <scope>NUCLEOTIDE SEQUENCE [LARGE SCALE GENOMIC DNA]</scope>
    <source>
        <strain evidence="4">0250</strain>
    </source>
</reference>
<dbReference type="PANTHER" id="PTHR48081">
    <property type="entry name" value="AB HYDROLASE SUPERFAMILY PROTEIN C4A8.06C"/>
    <property type="match status" value="1"/>
</dbReference>
<dbReference type="PANTHER" id="PTHR48081:SF30">
    <property type="entry name" value="ACETYL-HYDROLASE LIPR-RELATED"/>
    <property type="match status" value="1"/>
</dbReference>
<dbReference type="GO" id="GO:0004806">
    <property type="term" value="F:triacylglycerol lipase activity"/>
    <property type="evidence" value="ECO:0007669"/>
    <property type="project" value="TreeGrafter"/>
</dbReference>
<keyword evidence="2 4" id="KW-0378">Hydrolase</keyword>
<accession>A0A6G4AAP3</accession>
<evidence type="ECO:0000256" key="2">
    <source>
        <dbReference type="ARBA" id="ARBA00022801"/>
    </source>
</evidence>
<dbReference type="AlphaFoldDB" id="A0A6G4AAP3"/>
<dbReference type="Gene3D" id="3.40.50.1820">
    <property type="entry name" value="alpha/beta hydrolase"/>
    <property type="match status" value="1"/>
</dbReference>
<keyword evidence="5" id="KW-1185">Reference proteome</keyword>
<evidence type="ECO:0000313" key="5">
    <source>
        <dbReference type="Proteomes" id="UP000476310"/>
    </source>
</evidence>
<comment type="similarity">
    <text evidence="1">Belongs to the 'GDXG' lipolytic enzyme family.</text>
</comment>
<organism evidence="4 5">
    <name type="scientific">Streptomyces rhizosphaericus</name>
    <dbReference type="NCBI Taxonomy" id="114699"/>
    <lineage>
        <taxon>Bacteria</taxon>
        <taxon>Bacillati</taxon>
        <taxon>Actinomycetota</taxon>
        <taxon>Actinomycetes</taxon>
        <taxon>Kitasatosporales</taxon>
        <taxon>Streptomycetaceae</taxon>
        <taxon>Streptomyces</taxon>
        <taxon>Streptomyces violaceusniger group</taxon>
    </lineage>
</organism>